<proteinExistence type="predicted"/>
<dbReference type="EMBL" id="LT976981">
    <property type="protein sequence ID" value="SOZ74547.1"/>
    <property type="molecule type" value="Genomic_DNA"/>
</dbReference>
<evidence type="ECO:0000313" key="2">
    <source>
        <dbReference type="EMBL" id="SPD49101.1"/>
    </source>
</evidence>
<accession>A0A375ECK5</accession>
<dbReference type="Proteomes" id="UP000256952">
    <property type="component" value="Plasmid CBM2613_p"/>
</dbReference>
<geneLocation type="plasmid" evidence="1">
    <name>CBM2613_p</name>
</geneLocation>
<geneLocation type="plasmid" evidence="2">
    <name>I</name>
</geneLocation>
<reference evidence="1" key="2">
    <citation type="submission" date="2018-01" db="EMBL/GenBank/DDBJ databases">
        <authorList>
            <person name="Clerissi C."/>
        </authorList>
    </citation>
    <scope>NUCLEOTIDE SEQUENCE</scope>
    <source>
        <strain evidence="1">Cupriavidus taiwanensis STM 8556</strain>
        <plasmid evidence="1">CBM2613_p</plasmid>
    </source>
</reference>
<geneLocation type="plasmid" evidence="3">
    <name>cbm2613_p</name>
</geneLocation>
<evidence type="ECO:0000313" key="1">
    <source>
        <dbReference type="EMBL" id="SOZ74547.1"/>
    </source>
</evidence>
<reference evidence="2 3" key="1">
    <citation type="submission" date="2018-01" db="EMBL/GenBank/DDBJ databases">
        <authorList>
            <person name="Gaut B.S."/>
            <person name="Morton B.R."/>
            <person name="Clegg M.T."/>
            <person name="Duvall M.R."/>
        </authorList>
    </citation>
    <scope>NUCLEOTIDE SEQUENCE [LARGE SCALE GENOMIC DNA]</scope>
    <source>
        <strain evidence="2">Cupriavidus taiwanensis STM 8555</strain>
        <plasmid evidence="2">I</plasmid>
        <plasmid evidence="3">Plasmid cbm2613_p</plasmid>
    </source>
</reference>
<protein>
    <submittedName>
        <fullName evidence="1">Uncharacterized protein</fullName>
    </submittedName>
</protein>
<organism evidence="1 3">
    <name type="scientific">Cupriavidus taiwanensis</name>
    <dbReference type="NCBI Taxonomy" id="164546"/>
    <lineage>
        <taxon>Bacteria</taxon>
        <taxon>Pseudomonadati</taxon>
        <taxon>Pseudomonadota</taxon>
        <taxon>Betaproteobacteria</taxon>
        <taxon>Burkholderiales</taxon>
        <taxon>Burkholderiaceae</taxon>
        <taxon>Cupriavidus</taxon>
    </lineage>
</organism>
<keyword evidence="1" id="KW-0614">Plasmid</keyword>
<evidence type="ECO:0000313" key="3">
    <source>
        <dbReference type="Proteomes" id="UP000256952"/>
    </source>
</evidence>
<sequence>MVRKMENENDEQRYPLFMSRATTFIFANNDGCDDKSEVRLSLSGSHGVYKQILIAKTLKIGDRIKFDLSSLNIQASSAAVMYRCSDGIGRYIYLRAPIPAIGHFVTLSCAWVAQPNDRTVEEWFFVGS</sequence>
<dbReference type="EMBL" id="LT984809">
    <property type="protein sequence ID" value="SPD49101.1"/>
    <property type="molecule type" value="Genomic_DNA"/>
</dbReference>
<name>A0A375ECK5_9BURK</name>
<gene>
    <name evidence="2" type="ORF">CBM2612_P0446</name>
    <name evidence="1" type="ORF">CBM2613_P50008</name>
</gene>
<dbReference type="AlphaFoldDB" id="A0A375ECK5"/>